<feature type="transmembrane region" description="Helical" evidence="6">
    <location>
        <begin position="363"/>
        <end position="384"/>
    </location>
</feature>
<evidence type="ECO:0000256" key="2">
    <source>
        <dbReference type="ARBA" id="ARBA00022475"/>
    </source>
</evidence>
<dbReference type="PIRSF" id="PIRSF038958">
    <property type="entry name" value="PG_synth_SpoVB"/>
    <property type="match status" value="1"/>
</dbReference>
<dbReference type="PANTHER" id="PTHR30250:SF29">
    <property type="entry name" value="POLYSACCHARIDE BIOSYNTHESIS PROTEIN C-TERMINAL DOMAIN-CONTAINING PROTEIN"/>
    <property type="match status" value="1"/>
</dbReference>
<feature type="transmembrane region" description="Helical" evidence="6">
    <location>
        <begin position="235"/>
        <end position="259"/>
    </location>
</feature>
<feature type="transmembrane region" description="Helical" evidence="6">
    <location>
        <begin position="491"/>
        <end position="509"/>
    </location>
</feature>
<feature type="transmembrane region" description="Helical" evidence="6">
    <location>
        <begin position="391"/>
        <end position="412"/>
    </location>
</feature>
<dbReference type="KEGG" id="ppsr:I6J18_14155"/>
<evidence type="ECO:0000256" key="1">
    <source>
        <dbReference type="ARBA" id="ARBA00004651"/>
    </source>
</evidence>
<feature type="transmembrane region" description="Helical" evidence="6">
    <location>
        <begin position="328"/>
        <end position="351"/>
    </location>
</feature>
<feature type="transmembrane region" description="Helical" evidence="6">
    <location>
        <begin position="418"/>
        <end position="438"/>
    </location>
</feature>
<dbReference type="InterPro" id="IPR050833">
    <property type="entry name" value="Poly_Biosynth_Transport"/>
</dbReference>
<evidence type="ECO:0000313" key="8">
    <source>
        <dbReference type="Proteomes" id="UP000595254"/>
    </source>
</evidence>
<feature type="transmembrane region" description="Helical" evidence="6">
    <location>
        <begin position="450"/>
        <end position="471"/>
    </location>
</feature>
<evidence type="ECO:0000256" key="5">
    <source>
        <dbReference type="ARBA" id="ARBA00023136"/>
    </source>
</evidence>
<feature type="transmembrane region" description="Helical" evidence="6">
    <location>
        <begin position="53"/>
        <end position="71"/>
    </location>
</feature>
<gene>
    <name evidence="7" type="ORF">I6J18_14155</name>
</gene>
<accession>A0A974NJ94</accession>
<evidence type="ECO:0000256" key="3">
    <source>
        <dbReference type="ARBA" id="ARBA00022692"/>
    </source>
</evidence>
<keyword evidence="2" id="KW-1003">Cell membrane</keyword>
<feature type="transmembrane region" description="Helical" evidence="6">
    <location>
        <begin position="12"/>
        <end position="33"/>
    </location>
</feature>
<dbReference type="PANTHER" id="PTHR30250">
    <property type="entry name" value="PST FAMILY PREDICTED COLANIC ACID TRANSPORTER"/>
    <property type="match status" value="1"/>
</dbReference>
<dbReference type="AlphaFoldDB" id="A0A974NJ94"/>
<proteinExistence type="predicted"/>
<protein>
    <submittedName>
        <fullName evidence="7">Polysaccharide biosynthesis protein</fullName>
    </submittedName>
</protein>
<dbReference type="InterPro" id="IPR024923">
    <property type="entry name" value="PG_synth_SpoVB"/>
</dbReference>
<keyword evidence="4 6" id="KW-1133">Transmembrane helix</keyword>
<evidence type="ECO:0000313" key="7">
    <source>
        <dbReference type="EMBL" id="QQS98819.1"/>
    </source>
</evidence>
<organism evidence="7 8">
    <name type="scientific">Peribacillus psychrosaccharolyticus</name>
    <name type="common">Bacillus psychrosaccharolyticus</name>
    <dbReference type="NCBI Taxonomy" id="1407"/>
    <lineage>
        <taxon>Bacteria</taxon>
        <taxon>Bacillati</taxon>
        <taxon>Bacillota</taxon>
        <taxon>Bacilli</taxon>
        <taxon>Bacillales</taxon>
        <taxon>Bacillaceae</taxon>
        <taxon>Peribacillus</taxon>
    </lineage>
</organism>
<dbReference type="CDD" id="cd13124">
    <property type="entry name" value="MATE_SpoVB_like"/>
    <property type="match status" value="1"/>
</dbReference>
<dbReference type="RefSeq" id="WP_161629134.1">
    <property type="nucleotide sequence ID" value="NZ_CP068053.1"/>
</dbReference>
<dbReference type="GO" id="GO:0005886">
    <property type="term" value="C:plasma membrane"/>
    <property type="evidence" value="ECO:0007669"/>
    <property type="project" value="UniProtKB-SubCell"/>
</dbReference>
<name>A0A974NJ94_PERPY</name>
<reference evidence="7 8" key="1">
    <citation type="submission" date="2021-01" db="EMBL/GenBank/DDBJ databases">
        <title>FDA dAtabase for Regulatory Grade micrObial Sequences (FDA-ARGOS): Supporting development and validation of Infectious Disease Dx tests.</title>
        <authorList>
            <person name="Nelson B."/>
            <person name="Plummer A."/>
            <person name="Tallon L."/>
            <person name="Sadzewicz L."/>
            <person name="Zhao X."/>
            <person name="Boylan J."/>
            <person name="Ott S."/>
            <person name="Bowen H."/>
            <person name="Vavikolanu K."/>
            <person name="Mehta A."/>
            <person name="Aluvathingal J."/>
            <person name="Nadendla S."/>
            <person name="Myers T."/>
            <person name="Yan Y."/>
            <person name="Sichtig H."/>
        </authorList>
    </citation>
    <scope>NUCLEOTIDE SEQUENCE [LARGE SCALE GENOMIC DNA]</scope>
    <source>
        <strain evidence="7 8">FDAARGOS_1161</strain>
    </source>
</reference>
<dbReference type="Proteomes" id="UP000595254">
    <property type="component" value="Chromosome"/>
</dbReference>
<feature type="transmembrane region" description="Helical" evidence="6">
    <location>
        <begin position="170"/>
        <end position="188"/>
    </location>
</feature>
<comment type="subcellular location">
    <subcellularLocation>
        <location evidence="1">Cell membrane</location>
        <topology evidence="1">Multi-pass membrane protein</topology>
    </subcellularLocation>
</comment>
<keyword evidence="8" id="KW-1185">Reference proteome</keyword>
<dbReference type="Pfam" id="PF01943">
    <property type="entry name" value="Polysacc_synt"/>
    <property type="match status" value="1"/>
</dbReference>
<feature type="transmembrane region" description="Helical" evidence="6">
    <location>
        <begin position="131"/>
        <end position="149"/>
    </location>
</feature>
<feature type="transmembrane region" description="Helical" evidence="6">
    <location>
        <begin position="291"/>
        <end position="316"/>
    </location>
</feature>
<dbReference type="EMBL" id="CP068053">
    <property type="protein sequence ID" value="QQS98819.1"/>
    <property type="molecule type" value="Genomic_DNA"/>
</dbReference>
<evidence type="ECO:0000256" key="6">
    <source>
        <dbReference type="SAM" id="Phobius"/>
    </source>
</evidence>
<keyword evidence="3 6" id="KW-0812">Transmembrane</keyword>
<dbReference type="InterPro" id="IPR002797">
    <property type="entry name" value="Polysacc_synth"/>
</dbReference>
<evidence type="ECO:0000256" key="4">
    <source>
        <dbReference type="ARBA" id="ARBA00022989"/>
    </source>
</evidence>
<sequence length="540" mass="58228">MAVGPLESSKMLVKGALVLSIAGILVKLLSAVYRIPYQNIVGDIGFYIYQQVYPFYGIAFTLATIGFPMVISKLIAERNQGDSSISVKDILFTAGILLSVLGLVLFSALYTGAERVAAIMGDIELAPLLRLVAFSFLLMPASALIRGFYQGKQDMIPTAVSQVVEQVVRVATILIMSFFLVNQGYSLYAAGAGAVSGSITGGFASLVLLLGFVVVRKEWNQPGRVMVKAADFWLITKALFAQGLAFCLTSLILVLVQLIDSLNLYALLRESGITSTLAKELKGVYDRGQPLIQLGTVVANALSLSMVPLISSYLSKGELTELHTKTKLALRISASIGIPAAMGLICLINPVNRMLFTDSKGSGTLAILALSIVFTSLIITKAAILQSIGRARVSILIVIVGLVFKLILNQALIPQWQIVGAAWATIGSFFIMSLLFYLVLRKVMKQPIVLLRDAGIIYLGTALMSGILYIYNKLFAFLYMTFGLGRMLSAIHTLTGVMIGVVIYGAFILRSGLYTKEELSLVPAGNKLAVLIRDRKEGAK</sequence>
<feature type="transmembrane region" description="Helical" evidence="6">
    <location>
        <begin position="194"/>
        <end position="215"/>
    </location>
</feature>
<keyword evidence="5 6" id="KW-0472">Membrane</keyword>
<feature type="transmembrane region" description="Helical" evidence="6">
    <location>
        <begin position="91"/>
        <end position="111"/>
    </location>
</feature>